<sequence>MVNKQLIPHRNSSRPALPPRQRRFAVGVKESSKPAVLGQDALTVRNAFMAGVCPCLPGPLWETRASLPALSPAFRIVALQPLLKPPPQENY</sequence>
<dbReference type="AlphaFoldDB" id="A0A5B7IXE9"/>
<protein>
    <submittedName>
        <fullName evidence="2">Uncharacterized protein</fullName>
    </submittedName>
</protein>
<organism evidence="2 3">
    <name type="scientific">Portunus trituberculatus</name>
    <name type="common">Swimming crab</name>
    <name type="synonym">Neptunus trituberculatus</name>
    <dbReference type="NCBI Taxonomy" id="210409"/>
    <lineage>
        <taxon>Eukaryota</taxon>
        <taxon>Metazoa</taxon>
        <taxon>Ecdysozoa</taxon>
        <taxon>Arthropoda</taxon>
        <taxon>Crustacea</taxon>
        <taxon>Multicrustacea</taxon>
        <taxon>Malacostraca</taxon>
        <taxon>Eumalacostraca</taxon>
        <taxon>Eucarida</taxon>
        <taxon>Decapoda</taxon>
        <taxon>Pleocyemata</taxon>
        <taxon>Brachyura</taxon>
        <taxon>Eubrachyura</taxon>
        <taxon>Portunoidea</taxon>
        <taxon>Portunidae</taxon>
        <taxon>Portuninae</taxon>
        <taxon>Portunus</taxon>
    </lineage>
</organism>
<evidence type="ECO:0000313" key="3">
    <source>
        <dbReference type="Proteomes" id="UP000324222"/>
    </source>
</evidence>
<reference evidence="2 3" key="1">
    <citation type="submission" date="2019-05" db="EMBL/GenBank/DDBJ databases">
        <title>Another draft genome of Portunus trituberculatus and its Hox gene families provides insights of decapod evolution.</title>
        <authorList>
            <person name="Jeong J.-H."/>
            <person name="Song I."/>
            <person name="Kim S."/>
            <person name="Choi T."/>
            <person name="Kim D."/>
            <person name="Ryu S."/>
            <person name="Kim W."/>
        </authorList>
    </citation>
    <scope>NUCLEOTIDE SEQUENCE [LARGE SCALE GENOMIC DNA]</scope>
    <source>
        <tissue evidence="2">Muscle</tissue>
    </source>
</reference>
<gene>
    <name evidence="2" type="ORF">E2C01_083527</name>
</gene>
<dbReference type="EMBL" id="VSRR010078316">
    <property type="protein sequence ID" value="MPC88612.1"/>
    <property type="molecule type" value="Genomic_DNA"/>
</dbReference>
<name>A0A5B7IXE9_PORTR</name>
<comment type="caution">
    <text evidence="2">The sequence shown here is derived from an EMBL/GenBank/DDBJ whole genome shotgun (WGS) entry which is preliminary data.</text>
</comment>
<dbReference type="Proteomes" id="UP000324222">
    <property type="component" value="Unassembled WGS sequence"/>
</dbReference>
<proteinExistence type="predicted"/>
<feature type="region of interest" description="Disordered" evidence="1">
    <location>
        <begin position="1"/>
        <end position="21"/>
    </location>
</feature>
<keyword evidence="3" id="KW-1185">Reference proteome</keyword>
<evidence type="ECO:0000256" key="1">
    <source>
        <dbReference type="SAM" id="MobiDB-lite"/>
    </source>
</evidence>
<accession>A0A5B7IXE9</accession>
<evidence type="ECO:0000313" key="2">
    <source>
        <dbReference type="EMBL" id="MPC88612.1"/>
    </source>
</evidence>